<sequence>MEVVLYNYLEDETLLTTKIRNSSNEIYRRRNSQGTFKILIQGHLFDDEEKFRQYFRVSCGLFSQILSAIKEDIIKDPCNHVIKPITPTEILCATIRSHVHELKFKNVKFYRWDEFTEVRTNALLEQGVPAHTIQESFQPNSLKGEIPIKEHFISTTDINKMRYGLEMKKRLNKDDALAFHLFVHSLQKDDNSVLIYKPLGKNTEIGITDLDNLPHSPQIFCLGIQLPQQLEEMVEGCTWILCIDSTHGTNQYKYHLESSYS</sequence>
<protein>
    <submittedName>
        <fullName evidence="1">Uncharacterized protein</fullName>
    </submittedName>
</protein>
<evidence type="ECO:0000313" key="1">
    <source>
        <dbReference type="EMBL" id="KAG8236190.1"/>
    </source>
</evidence>
<organism evidence="1 2">
    <name type="scientific">Ladona fulva</name>
    <name type="common">Scarce chaser dragonfly</name>
    <name type="synonym">Libellula fulva</name>
    <dbReference type="NCBI Taxonomy" id="123851"/>
    <lineage>
        <taxon>Eukaryota</taxon>
        <taxon>Metazoa</taxon>
        <taxon>Ecdysozoa</taxon>
        <taxon>Arthropoda</taxon>
        <taxon>Hexapoda</taxon>
        <taxon>Insecta</taxon>
        <taxon>Pterygota</taxon>
        <taxon>Palaeoptera</taxon>
        <taxon>Odonata</taxon>
        <taxon>Epiprocta</taxon>
        <taxon>Anisoptera</taxon>
        <taxon>Libelluloidea</taxon>
        <taxon>Libellulidae</taxon>
        <taxon>Ladona</taxon>
    </lineage>
</organism>
<proteinExistence type="predicted"/>
<reference evidence="1" key="1">
    <citation type="submission" date="2013-04" db="EMBL/GenBank/DDBJ databases">
        <authorList>
            <person name="Qu J."/>
            <person name="Murali S.C."/>
            <person name="Bandaranaike D."/>
            <person name="Bellair M."/>
            <person name="Blankenburg K."/>
            <person name="Chao H."/>
            <person name="Dinh H."/>
            <person name="Doddapaneni H."/>
            <person name="Downs B."/>
            <person name="Dugan-Rocha S."/>
            <person name="Elkadiri S."/>
            <person name="Gnanaolivu R.D."/>
            <person name="Hernandez B."/>
            <person name="Javaid M."/>
            <person name="Jayaseelan J.C."/>
            <person name="Lee S."/>
            <person name="Li M."/>
            <person name="Ming W."/>
            <person name="Munidasa M."/>
            <person name="Muniz J."/>
            <person name="Nguyen L."/>
            <person name="Ongeri F."/>
            <person name="Osuji N."/>
            <person name="Pu L.-L."/>
            <person name="Puazo M."/>
            <person name="Qu C."/>
            <person name="Quiroz J."/>
            <person name="Raj R."/>
            <person name="Weissenberger G."/>
            <person name="Xin Y."/>
            <person name="Zou X."/>
            <person name="Han Y."/>
            <person name="Richards S."/>
            <person name="Worley K."/>
            <person name="Muzny D."/>
            <person name="Gibbs R."/>
        </authorList>
    </citation>
    <scope>NUCLEOTIDE SEQUENCE</scope>
    <source>
        <strain evidence="1">Sampled in the wild</strain>
    </source>
</reference>
<dbReference type="AlphaFoldDB" id="A0A8K0KM66"/>
<reference evidence="1" key="2">
    <citation type="submission" date="2017-10" db="EMBL/GenBank/DDBJ databases">
        <title>Ladona fulva Genome sequencing and assembly.</title>
        <authorList>
            <person name="Murali S."/>
            <person name="Richards S."/>
            <person name="Bandaranaike D."/>
            <person name="Bellair M."/>
            <person name="Blankenburg K."/>
            <person name="Chao H."/>
            <person name="Dinh H."/>
            <person name="Doddapaneni H."/>
            <person name="Dugan-Rocha S."/>
            <person name="Elkadiri S."/>
            <person name="Gnanaolivu R."/>
            <person name="Hernandez B."/>
            <person name="Skinner E."/>
            <person name="Javaid M."/>
            <person name="Lee S."/>
            <person name="Li M."/>
            <person name="Ming W."/>
            <person name="Munidasa M."/>
            <person name="Muniz J."/>
            <person name="Nguyen L."/>
            <person name="Hughes D."/>
            <person name="Osuji N."/>
            <person name="Pu L.-L."/>
            <person name="Puazo M."/>
            <person name="Qu C."/>
            <person name="Quiroz J."/>
            <person name="Raj R."/>
            <person name="Weissenberger G."/>
            <person name="Xin Y."/>
            <person name="Zou X."/>
            <person name="Han Y."/>
            <person name="Worley K."/>
            <person name="Muzny D."/>
            <person name="Gibbs R."/>
        </authorList>
    </citation>
    <scope>NUCLEOTIDE SEQUENCE</scope>
    <source>
        <strain evidence="1">Sampled in the wild</strain>
    </source>
</reference>
<dbReference type="Proteomes" id="UP000792457">
    <property type="component" value="Unassembled WGS sequence"/>
</dbReference>
<dbReference type="EMBL" id="KZ308995">
    <property type="protein sequence ID" value="KAG8236190.1"/>
    <property type="molecule type" value="Genomic_DNA"/>
</dbReference>
<gene>
    <name evidence="1" type="ORF">J437_LFUL016286</name>
</gene>
<name>A0A8K0KM66_LADFU</name>
<comment type="caution">
    <text evidence="1">The sequence shown here is derived from an EMBL/GenBank/DDBJ whole genome shotgun (WGS) entry which is preliminary data.</text>
</comment>
<keyword evidence="2" id="KW-1185">Reference proteome</keyword>
<evidence type="ECO:0000313" key="2">
    <source>
        <dbReference type="Proteomes" id="UP000792457"/>
    </source>
</evidence>
<dbReference type="OrthoDB" id="6782111at2759"/>
<accession>A0A8K0KM66</accession>